<dbReference type="SUPFAM" id="SSF46626">
    <property type="entry name" value="Cytochrome c"/>
    <property type="match status" value="1"/>
</dbReference>
<keyword evidence="2 4" id="KW-0479">Metal-binding</keyword>
<evidence type="ECO:0000256" key="4">
    <source>
        <dbReference type="PROSITE-ProRule" id="PRU00433"/>
    </source>
</evidence>
<evidence type="ECO:0000256" key="3">
    <source>
        <dbReference type="ARBA" id="ARBA00023004"/>
    </source>
</evidence>
<comment type="caution">
    <text evidence="7">The sequence shown here is derived from an EMBL/GenBank/DDBJ whole genome shotgun (WGS) entry which is preliminary data.</text>
</comment>
<dbReference type="Proteomes" id="UP000309561">
    <property type="component" value="Unassembled WGS sequence"/>
</dbReference>
<evidence type="ECO:0000256" key="5">
    <source>
        <dbReference type="SAM" id="SignalP"/>
    </source>
</evidence>
<dbReference type="GO" id="GO:0009055">
    <property type="term" value="F:electron transfer activity"/>
    <property type="evidence" value="ECO:0007669"/>
    <property type="project" value="InterPro"/>
</dbReference>
<dbReference type="GO" id="GO:0020037">
    <property type="term" value="F:heme binding"/>
    <property type="evidence" value="ECO:0007669"/>
    <property type="project" value="InterPro"/>
</dbReference>
<dbReference type="EMBL" id="SZPX01000010">
    <property type="protein sequence ID" value="TKI68161.1"/>
    <property type="molecule type" value="Genomic_DNA"/>
</dbReference>
<dbReference type="GO" id="GO:0046872">
    <property type="term" value="F:metal ion binding"/>
    <property type="evidence" value="ECO:0007669"/>
    <property type="project" value="UniProtKB-KW"/>
</dbReference>
<keyword evidence="1 4" id="KW-0349">Heme</keyword>
<sequence>MKKIVLSIVALGATTALMAAVNAGACTGCHGADWSKAALGKSKNVAEMSKADIAAALVGYKDGSYGAAMKGLMKGQVDKYSNEELEAFAQTIGK</sequence>
<accession>A0A4U2Z5Q4</accession>
<feature type="signal peptide" evidence="5">
    <location>
        <begin position="1"/>
        <end position="19"/>
    </location>
</feature>
<dbReference type="RefSeq" id="WP_137015447.1">
    <property type="nucleotide sequence ID" value="NZ_SZPX01000010.1"/>
</dbReference>
<dbReference type="AlphaFoldDB" id="A0A4U2Z5Q4"/>
<keyword evidence="5" id="KW-0732">Signal</keyword>
<keyword evidence="8" id="KW-1185">Reference proteome</keyword>
<dbReference type="OrthoDB" id="5340148at2"/>
<gene>
    <name evidence="7" type="ORF">FCU45_11470</name>
</gene>
<protein>
    <submittedName>
        <fullName evidence="7">Cytochrome C</fullName>
    </submittedName>
</protein>
<evidence type="ECO:0000256" key="2">
    <source>
        <dbReference type="ARBA" id="ARBA00022723"/>
    </source>
</evidence>
<evidence type="ECO:0000313" key="8">
    <source>
        <dbReference type="Proteomes" id="UP000309561"/>
    </source>
</evidence>
<dbReference type="InterPro" id="IPR009056">
    <property type="entry name" value="Cyt_c-like_dom"/>
</dbReference>
<evidence type="ECO:0000313" key="7">
    <source>
        <dbReference type="EMBL" id="TKI68161.1"/>
    </source>
</evidence>
<keyword evidence="3 4" id="KW-0408">Iron</keyword>
<dbReference type="PROSITE" id="PS51007">
    <property type="entry name" value="CYTC"/>
    <property type="match status" value="1"/>
</dbReference>
<organism evidence="7 8">
    <name type="scientific">Sulfurimonas crateris</name>
    <dbReference type="NCBI Taxonomy" id="2574727"/>
    <lineage>
        <taxon>Bacteria</taxon>
        <taxon>Pseudomonadati</taxon>
        <taxon>Campylobacterota</taxon>
        <taxon>Epsilonproteobacteria</taxon>
        <taxon>Campylobacterales</taxon>
        <taxon>Sulfurimonadaceae</taxon>
        <taxon>Sulfurimonas</taxon>
    </lineage>
</organism>
<dbReference type="Gene3D" id="1.10.760.10">
    <property type="entry name" value="Cytochrome c-like domain"/>
    <property type="match status" value="1"/>
</dbReference>
<dbReference type="InterPro" id="IPR036909">
    <property type="entry name" value="Cyt_c-like_dom_sf"/>
</dbReference>
<evidence type="ECO:0000259" key="6">
    <source>
        <dbReference type="PROSITE" id="PS51007"/>
    </source>
</evidence>
<proteinExistence type="predicted"/>
<feature type="domain" description="Cytochrome c" evidence="6">
    <location>
        <begin position="7"/>
        <end position="94"/>
    </location>
</feature>
<name>A0A4U2Z5Q4_9BACT</name>
<evidence type="ECO:0000256" key="1">
    <source>
        <dbReference type="ARBA" id="ARBA00022617"/>
    </source>
</evidence>
<reference evidence="7 8" key="1">
    <citation type="submission" date="2019-04" db="EMBL/GenBank/DDBJ databases">
        <title>Sulfurimonas crateris sp. nov. a facultative anaerobic sulfur-oxidizing chemolithautotrophic bacterium isolated from a terrestrial mud vulcano.</title>
        <authorList>
            <person name="Ratnikova N.M."/>
            <person name="Slobodkin A.I."/>
            <person name="Merkel A.Y."/>
            <person name="Novikov A."/>
            <person name="Bonch-Osmolovskaya E.A."/>
            <person name="Slobodkina G.B."/>
        </authorList>
    </citation>
    <scope>NUCLEOTIDE SEQUENCE [LARGE SCALE GENOMIC DNA]</scope>
    <source>
        <strain evidence="7 8">SN118</strain>
    </source>
</reference>
<feature type="chain" id="PRO_5020461650" evidence="5">
    <location>
        <begin position="20"/>
        <end position="94"/>
    </location>
</feature>